<dbReference type="GO" id="GO:0006364">
    <property type="term" value="P:rRNA processing"/>
    <property type="evidence" value="ECO:0007669"/>
    <property type="project" value="TreeGrafter"/>
</dbReference>
<dbReference type="GO" id="GO:0008270">
    <property type="term" value="F:zinc ion binding"/>
    <property type="evidence" value="ECO:0007669"/>
    <property type="project" value="UniProtKB-KW"/>
</dbReference>
<evidence type="ECO:0000256" key="3">
    <source>
        <dbReference type="ARBA" id="ARBA00022737"/>
    </source>
</evidence>
<dbReference type="SUPFAM" id="SSF57667">
    <property type="entry name" value="beta-beta-alpha zinc fingers"/>
    <property type="match status" value="2"/>
</dbReference>
<organism evidence="11 12">
    <name type="scientific">Lasius platythorax</name>
    <dbReference type="NCBI Taxonomy" id="488582"/>
    <lineage>
        <taxon>Eukaryota</taxon>
        <taxon>Metazoa</taxon>
        <taxon>Ecdysozoa</taxon>
        <taxon>Arthropoda</taxon>
        <taxon>Hexapoda</taxon>
        <taxon>Insecta</taxon>
        <taxon>Pterygota</taxon>
        <taxon>Neoptera</taxon>
        <taxon>Endopterygota</taxon>
        <taxon>Hymenoptera</taxon>
        <taxon>Apocrita</taxon>
        <taxon>Aculeata</taxon>
        <taxon>Formicoidea</taxon>
        <taxon>Formicidae</taxon>
        <taxon>Formicinae</taxon>
        <taxon>Lasius</taxon>
        <taxon>Lasius</taxon>
    </lineage>
</organism>
<protein>
    <recommendedName>
        <fullName evidence="13">Cell growth-regulating nucleolar protein</fullName>
    </recommendedName>
</protein>
<dbReference type="InterPro" id="IPR058719">
    <property type="entry name" value="WHD_LYAR"/>
</dbReference>
<dbReference type="InterPro" id="IPR036236">
    <property type="entry name" value="Znf_C2H2_sf"/>
</dbReference>
<keyword evidence="5" id="KW-0862">Zinc</keyword>
<evidence type="ECO:0000256" key="8">
    <source>
        <dbReference type="SAM" id="MobiDB-lite"/>
    </source>
</evidence>
<keyword evidence="4 7" id="KW-0863">Zinc-finger</keyword>
<evidence type="ECO:0000256" key="4">
    <source>
        <dbReference type="ARBA" id="ARBA00022771"/>
    </source>
</evidence>
<dbReference type="GO" id="GO:0005730">
    <property type="term" value="C:nucleolus"/>
    <property type="evidence" value="ECO:0007669"/>
    <property type="project" value="TreeGrafter"/>
</dbReference>
<keyword evidence="2" id="KW-0479">Metal-binding</keyword>
<evidence type="ECO:0008006" key="13">
    <source>
        <dbReference type="Google" id="ProtNLM"/>
    </source>
</evidence>
<evidence type="ECO:0000256" key="1">
    <source>
        <dbReference type="ARBA" id="ARBA00004123"/>
    </source>
</evidence>
<keyword evidence="3" id="KW-0677">Repeat</keyword>
<feature type="domain" description="Zinc finger C2H2 LYAR-type" evidence="9">
    <location>
        <begin position="32"/>
        <end position="59"/>
    </location>
</feature>
<dbReference type="PANTHER" id="PTHR13100">
    <property type="entry name" value="CELL GROWTH-REGULATING NUCLEOLAR PROTEIN LYAR"/>
    <property type="match status" value="1"/>
</dbReference>
<comment type="subcellular location">
    <subcellularLocation>
        <location evidence="1">Nucleus</location>
    </subcellularLocation>
</comment>
<dbReference type="Gene3D" id="3.30.1490.490">
    <property type="match status" value="1"/>
</dbReference>
<evidence type="ECO:0000313" key="11">
    <source>
        <dbReference type="EMBL" id="CAL1680356.1"/>
    </source>
</evidence>
<dbReference type="InterPro" id="IPR039999">
    <property type="entry name" value="LYAR"/>
</dbReference>
<proteinExistence type="predicted"/>
<gene>
    <name evidence="11" type="ORF">LPLAT_LOCUS6397</name>
</gene>
<keyword evidence="12" id="KW-1185">Reference proteome</keyword>
<dbReference type="FunFam" id="3.30.1490.490:FF:000001">
    <property type="entry name" value="cell growth-regulating nucleolar protein-like"/>
    <property type="match status" value="1"/>
</dbReference>
<reference evidence="11" key="1">
    <citation type="submission" date="2024-04" db="EMBL/GenBank/DDBJ databases">
        <authorList>
            <consortium name="Molecular Ecology Group"/>
        </authorList>
    </citation>
    <scope>NUCLEOTIDE SEQUENCE</scope>
</reference>
<evidence type="ECO:0000256" key="5">
    <source>
        <dbReference type="ARBA" id="ARBA00022833"/>
    </source>
</evidence>
<sequence>MVVFTCNHCGDTLQKPKVAKHYQFRCRKAPFLTCADCLKDFRNEEYLAHTKCLTEAERYGGKDYVPKPNANKGERKQQEWICVVSNLLNGTIDLSKAERNFLNTLSKHENIPRKKAKFLNFVRNVVGNRVNVAIVESVWDKMETTHKQSQESVTQTREQDTTQTLEQNKDKTTCIQNNLNHSFDNQNIVENQNNENICKENNSSKHQNGDDKVCETNGDNVCEKKSKKRRLKSTNDQMPEDLQPAAKISKTSTIEKNKNENNSSFDWKKIILDVVQAKNEISLKKLQSKVIKKYTCHVSNTHDICSPTNMEREKVIAKFNKTLKKLKKASVIYILEDTVKLPPLVE</sequence>
<dbReference type="Proteomes" id="UP001497644">
    <property type="component" value="Chromosome 2"/>
</dbReference>
<dbReference type="PROSITE" id="PS51804">
    <property type="entry name" value="ZF_C2HC_LYAR"/>
    <property type="match status" value="1"/>
</dbReference>
<dbReference type="Pfam" id="PF25879">
    <property type="entry name" value="WHD_LYAR"/>
    <property type="match status" value="1"/>
</dbReference>
<evidence type="ECO:0000259" key="10">
    <source>
        <dbReference type="Pfam" id="PF25879"/>
    </source>
</evidence>
<dbReference type="GO" id="GO:0000122">
    <property type="term" value="P:negative regulation of transcription by RNA polymerase II"/>
    <property type="evidence" value="ECO:0007669"/>
    <property type="project" value="TreeGrafter"/>
</dbReference>
<dbReference type="Pfam" id="PF08790">
    <property type="entry name" value="zf-LYAR"/>
    <property type="match status" value="1"/>
</dbReference>
<dbReference type="PANTHER" id="PTHR13100:SF10">
    <property type="entry name" value="CELL GROWTH-REGULATING NUCLEOLAR PROTEIN"/>
    <property type="match status" value="1"/>
</dbReference>
<evidence type="ECO:0000259" key="9">
    <source>
        <dbReference type="Pfam" id="PF08790"/>
    </source>
</evidence>
<feature type="domain" description="Cell growth-regulating nucleolar protein-like winged helix" evidence="10">
    <location>
        <begin position="263"/>
        <end position="341"/>
    </location>
</feature>
<evidence type="ECO:0000313" key="12">
    <source>
        <dbReference type="Proteomes" id="UP001497644"/>
    </source>
</evidence>
<dbReference type="InterPro" id="IPR014898">
    <property type="entry name" value="Znf_C2H2_LYAR"/>
</dbReference>
<evidence type="ECO:0000256" key="7">
    <source>
        <dbReference type="PROSITE-ProRule" id="PRU01145"/>
    </source>
</evidence>
<dbReference type="EMBL" id="OZ034825">
    <property type="protein sequence ID" value="CAL1680356.1"/>
    <property type="molecule type" value="Genomic_DNA"/>
</dbReference>
<feature type="compositionally biased region" description="Polar residues" evidence="8">
    <location>
        <begin position="150"/>
        <end position="164"/>
    </location>
</feature>
<accession>A0AAV2NMW1</accession>
<evidence type="ECO:0000256" key="6">
    <source>
        <dbReference type="ARBA" id="ARBA00023242"/>
    </source>
</evidence>
<dbReference type="AlphaFoldDB" id="A0AAV2NMW1"/>
<keyword evidence="6" id="KW-0539">Nucleus</keyword>
<feature type="region of interest" description="Disordered" evidence="8">
    <location>
        <begin position="144"/>
        <end position="164"/>
    </location>
</feature>
<evidence type="ECO:0000256" key="2">
    <source>
        <dbReference type="ARBA" id="ARBA00022723"/>
    </source>
</evidence>
<dbReference type="GO" id="GO:0003677">
    <property type="term" value="F:DNA binding"/>
    <property type="evidence" value="ECO:0007669"/>
    <property type="project" value="InterPro"/>
</dbReference>
<name>A0AAV2NMW1_9HYME</name>